<dbReference type="SUPFAM" id="SSF47090">
    <property type="entry name" value="PGBD-like"/>
    <property type="match status" value="1"/>
</dbReference>
<comment type="similarity">
    <text evidence="2">Belongs to the YkuD family.</text>
</comment>
<name>A0ABS9PCZ0_9GAMM</name>
<dbReference type="InterPro" id="IPR002477">
    <property type="entry name" value="Peptidoglycan-bd-like"/>
</dbReference>
<dbReference type="InterPro" id="IPR045380">
    <property type="entry name" value="LD_TPept_scaffold_dom"/>
</dbReference>
<keyword evidence="10" id="KW-1185">Reference proteome</keyword>
<evidence type="ECO:0000313" key="9">
    <source>
        <dbReference type="EMBL" id="MCG6659324.1"/>
    </source>
</evidence>
<dbReference type="Proteomes" id="UP000814385">
    <property type="component" value="Unassembled WGS sequence"/>
</dbReference>
<accession>A0ABS9PCZ0</accession>
<feature type="active site" description="Nucleophile" evidence="7">
    <location>
        <position position="454"/>
    </location>
</feature>
<organism evidence="9 10">
    <name type="scientific">Billgrantia campisalis</name>
    <dbReference type="NCBI Taxonomy" id="74661"/>
    <lineage>
        <taxon>Bacteria</taxon>
        <taxon>Pseudomonadati</taxon>
        <taxon>Pseudomonadota</taxon>
        <taxon>Gammaproteobacteria</taxon>
        <taxon>Oceanospirillales</taxon>
        <taxon>Halomonadaceae</taxon>
        <taxon>Billgrantia</taxon>
    </lineage>
</organism>
<evidence type="ECO:0000313" key="10">
    <source>
        <dbReference type="Proteomes" id="UP000814385"/>
    </source>
</evidence>
<reference evidence="9 10" key="1">
    <citation type="submission" date="2020-05" db="EMBL/GenBank/DDBJ databases">
        <title>Comparative genomic analysis of denitrifying bacteria from Halomonas genus.</title>
        <authorList>
            <person name="Wang L."/>
            <person name="Shao Z."/>
        </authorList>
    </citation>
    <scope>NUCLEOTIDE SEQUENCE [LARGE SCALE GENOMIC DNA]</scope>
    <source>
        <strain evidence="9 10">A4</strain>
    </source>
</reference>
<dbReference type="InterPro" id="IPR036366">
    <property type="entry name" value="PGBDSf"/>
</dbReference>
<dbReference type="Gene3D" id="2.40.440.10">
    <property type="entry name" value="L,D-transpeptidase catalytic domain-like"/>
    <property type="match status" value="1"/>
</dbReference>
<keyword evidence="5 7" id="KW-0573">Peptidoglycan synthesis</keyword>
<evidence type="ECO:0000256" key="1">
    <source>
        <dbReference type="ARBA" id="ARBA00004752"/>
    </source>
</evidence>
<evidence type="ECO:0000259" key="8">
    <source>
        <dbReference type="PROSITE" id="PS52029"/>
    </source>
</evidence>
<dbReference type="SUPFAM" id="SSF141523">
    <property type="entry name" value="L,D-transpeptidase catalytic domain-like"/>
    <property type="match status" value="1"/>
</dbReference>
<feature type="domain" description="L,D-TPase catalytic" evidence="8">
    <location>
        <begin position="307"/>
        <end position="480"/>
    </location>
</feature>
<keyword evidence="4 7" id="KW-0133">Cell shape</keyword>
<evidence type="ECO:0000256" key="6">
    <source>
        <dbReference type="ARBA" id="ARBA00023316"/>
    </source>
</evidence>
<dbReference type="Pfam" id="PF20142">
    <property type="entry name" value="Scaffold"/>
    <property type="match status" value="1"/>
</dbReference>
<dbReference type="InterPro" id="IPR005490">
    <property type="entry name" value="LD_TPept_cat_dom"/>
</dbReference>
<dbReference type="Gene3D" id="1.10.101.10">
    <property type="entry name" value="PGBD-like superfamily/PGBD"/>
    <property type="match status" value="1"/>
</dbReference>
<dbReference type="InterPro" id="IPR036365">
    <property type="entry name" value="PGBD-like_sf"/>
</dbReference>
<dbReference type="PANTHER" id="PTHR41533">
    <property type="entry name" value="L,D-TRANSPEPTIDASE HI_1667-RELATED"/>
    <property type="match status" value="1"/>
</dbReference>
<dbReference type="Pfam" id="PF03734">
    <property type="entry name" value="YkuD"/>
    <property type="match status" value="1"/>
</dbReference>
<gene>
    <name evidence="9" type="ORF">HOP52_16330</name>
</gene>
<dbReference type="PROSITE" id="PS52029">
    <property type="entry name" value="LD_TPASE"/>
    <property type="match status" value="1"/>
</dbReference>
<dbReference type="CDD" id="cd16913">
    <property type="entry name" value="YkuD_like"/>
    <property type="match status" value="1"/>
</dbReference>
<evidence type="ECO:0000256" key="3">
    <source>
        <dbReference type="ARBA" id="ARBA00022679"/>
    </source>
</evidence>
<dbReference type="InterPro" id="IPR038063">
    <property type="entry name" value="Transpep_catalytic_dom"/>
</dbReference>
<dbReference type="InterPro" id="IPR052905">
    <property type="entry name" value="LD-transpeptidase_YkuD-like"/>
</dbReference>
<dbReference type="Pfam" id="PF01471">
    <property type="entry name" value="PG_binding_1"/>
    <property type="match status" value="1"/>
</dbReference>
<comment type="pathway">
    <text evidence="1 7">Cell wall biogenesis; peptidoglycan biosynthesis.</text>
</comment>
<evidence type="ECO:0000256" key="2">
    <source>
        <dbReference type="ARBA" id="ARBA00005992"/>
    </source>
</evidence>
<dbReference type="EMBL" id="JABFUC010000015">
    <property type="protein sequence ID" value="MCG6659324.1"/>
    <property type="molecule type" value="Genomic_DNA"/>
</dbReference>
<evidence type="ECO:0000256" key="5">
    <source>
        <dbReference type="ARBA" id="ARBA00022984"/>
    </source>
</evidence>
<protein>
    <submittedName>
        <fullName evidence="9">L,D-transpeptidase family protein</fullName>
    </submittedName>
</protein>
<keyword evidence="3" id="KW-0808">Transferase</keyword>
<keyword evidence="6 7" id="KW-0961">Cell wall biogenesis/degradation</keyword>
<evidence type="ECO:0000256" key="7">
    <source>
        <dbReference type="PROSITE-ProRule" id="PRU01373"/>
    </source>
</evidence>
<sequence>MGTVLAVLVGLPGTVLGDTPSAGDRASVPVAAQIERLVEDAGSELQAFYALRDHRPAWHDRETVAAFAAALHTLDGDGLRPADYRPDALVAGHRQADASEQPGEQARFDLHATRMLMTALEHLQRGKVDPSGLETHWEVPVEAPALDPAAISRAIDGQRFEQAFAEARPSYAPYERLRTGLARYRNIERLGGWEPFPQEPRVLRPGDVDDAVVLLRSRLAVIGELEVMAANVDAFPEARLETPDLRRYDTTLEAAVKRFQRRHLLEVDGIVGPQTRRALNVPVEARIDQIRVNLERSRWLLHGLPETFVLVDIAGYQLRYFRPNGEVWRSRIVVGRPYRRTPSLRSEITHMTVNPSWTIPPTIRRNDVLPEVRRDLGYLWRERIQVLSPSGQPLDPWEVDWDNPGNVVLRQAPGPHNALGKVAIRFPNDHMVYLHDTPSQGLFSRQQRAFSSGCIRVEGVLEFAQLLFDDTDSGRNIHGLIEAGRTRNVSLGEPVPVILHYWTVNPDEDGELAFRPDIYERDEALLRALDRPLAL</sequence>
<feature type="active site" description="Proton donor/acceptor" evidence="7">
    <location>
        <position position="435"/>
    </location>
</feature>
<dbReference type="PANTHER" id="PTHR41533:SF2">
    <property type="entry name" value="BLR7131 PROTEIN"/>
    <property type="match status" value="1"/>
</dbReference>
<comment type="caution">
    <text evidence="9">The sequence shown here is derived from an EMBL/GenBank/DDBJ whole genome shotgun (WGS) entry which is preliminary data.</text>
</comment>
<proteinExistence type="inferred from homology"/>
<evidence type="ECO:0000256" key="4">
    <source>
        <dbReference type="ARBA" id="ARBA00022960"/>
    </source>
</evidence>